<dbReference type="Proteomes" id="UP000318571">
    <property type="component" value="Chromosome 2"/>
</dbReference>
<evidence type="ECO:0000256" key="7">
    <source>
        <dbReference type="ARBA" id="ARBA00041344"/>
    </source>
</evidence>
<dbReference type="OMA" id="SYMNFME"/>
<evidence type="ECO:0000256" key="4">
    <source>
        <dbReference type="ARBA" id="ARBA00022989"/>
    </source>
</evidence>
<comment type="similarity">
    <text evidence="2">Belongs to the Tim17/Tim22/Tim23 family.</text>
</comment>
<comment type="subcellular location">
    <subcellularLocation>
        <location evidence="1">Membrane</location>
        <topology evidence="1">Multi-pass membrane protein</topology>
    </subcellularLocation>
</comment>
<feature type="transmembrane region" description="Helical" evidence="8">
    <location>
        <begin position="143"/>
        <end position="164"/>
    </location>
</feature>
<dbReference type="GO" id="GO:0016020">
    <property type="term" value="C:membrane"/>
    <property type="evidence" value="ECO:0007669"/>
    <property type="project" value="UniProtKB-SubCell"/>
</dbReference>
<dbReference type="AlphaFoldDB" id="A0A553PB33"/>
<evidence type="ECO:0000256" key="8">
    <source>
        <dbReference type="SAM" id="Phobius"/>
    </source>
</evidence>
<keyword evidence="4 8" id="KW-1133">Transmembrane helix</keyword>
<proteinExistence type="inferred from homology"/>
<accession>A0A553PB33</accession>
<sequence length="289" mass="32786">MLRLARYAQPGSLICSGGVLQWMEDREEQGISQPVHGFDQPEAYPDLSPAYEHRSDLTWRQRLGLMWRLDEYGQVSPELELVLSSTVAVSLVSGTVGGVFKGIDAFKEFRLRNQHEMFRSPFEAQQQMQDRVVLTQMRWFMRYALKFGAMTLAFTAISLSLTAMRNRINPLDHALAGGLVGAACVFMEGPRAMVGMGLSGVMLGLMAGISLSAIHWLTGETVSDRWLRRHQERLRERAELNKESDESIEFLLSGRKVDKPSLSDMEDSAERDLTYVERTVNKLKEFFNM</sequence>
<keyword evidence="5 8" id="KW-0472">Membrane</keyword>
<dbReference type="InterPro" id="IPR055299">
    <property type="entry name" value="TIMMDC1"/>
</dbReference>
<evidence type="ECO:0000313" key="9">
    <source>
        <dbReference type="EMBL" id="TRY74893.1"/>
    </source>
</evidence>
<dbReference type="PANTHER" id="PTHR13002">
    <property type="entry name" value="C3ORF1 PROTEIN-RELATED"/>
    <property type="match status" value="1"/>
</dbReference>
<evidence type="ECO:0000256" key="2">
    <source>
        <dbReference type="ARBA" id="ARBA00008444"/>
    </source>
</evidence>
<dbReference type="STRING" id="6832.A0A553PB33"/>
<evidence type="ECO:0000256" key="5">
    <source>
        <dbReference type="ARBA" id="ARBA00023136"/>
    </source>
</evidence>
<keyword evidence="3 8" id="KW-0812">Transmembrane</keyword>
<dbReference type="Pfam" id="PF02466">
    <property type="entry name" value="Tim17"/>
    <property type="match status" value="1"/>
</dbReference>
<dbReference type="PANTHER" id="PTHR13002:SF1">
    <property type="entry name" value="COMPLEX I ASSEMBLY FACTOR TIMMDC1, MITOCHONDRIAL"/>
    <property type="match status" value="1"/>
</dbReference>
<dbReference type="GO" id="GO:0005739">
    <property type="term" value="C:mitochondrion"/>
    <property type="evidence" value="ECO:0007669"/>
    <property type="project" value="TreeGrafter"/>
</dbReference>
<dbReference type="GO" id="GO:0032981">
    <property type="term" value="P:mitochondrial respiratory chain complex I assembly"/>
    <property type="evidence" value="ECO:0007669"/>
    <property type="project" value="InterPro"/>
</dbReference>
<dbReference type="OrthoDB" id="6349831at2759"/>
<evidence type="ECO:0000313" key="10">
    <source>
        <dbReference type="Proteomes" id="UP000318571"/>
    </source>
</evidence>
<organism evidence="9 10">
    <name type="scientific">Tigriopus californicus</name>
    <name type="common">Marine copepod</name>
    <dbReference type="NCBI Taxonomy" id="6832"/>
    <lineage>
        <taxon>Eukaryota</taxon>
        <taxon>Metazoa</taxon>
        <taxon>Ecdysozoa</taxon>
        <taxon>Arthropoda</taxon>
        <taxon>Crustacea</taxon>
        <taxon>Multicrustacea</taxon>
        <taxon>Hexanauplia</taxon>
        <taxon>Copepoda</taxon>
        <taxon>Harpacticoida</taxon>
        <taxon>Harpacticidae</taxon>
        <taxon>Tigriopus</taxon>
    </lineage>
</organism>
<reference evidence="9 10" key="1">
    <citation type="journal article" date="2018" name="Nat. Ecol. Evol.">
        <title>Genomic signatures of mitonuclear coevolution across populations of Tigriopus californicus.</title>
        <authorList>
            <person name="Barreto F.S."/>
            <person name="Watson E.T."/>
            <person name="Lima T.G."/>
            <person name="Willett C.S."/>
            <person name="Edmands S."/>
            <person name="Li W."/>
            <person name="Burton R.S."/>
        </authorList>
    </citation>
    <scope>NUCLEOTIDE SEQUENCE [LARGE SCALE GENOMIC DNA]</scope>
    <source>
        <strain evidence="9 10">San Diego</strain>
    </source>
</reference>
<feature type="transmembrane region" description="Helical" evidence="8">
    <location>
        <begin position="194"/>
        <end position="217"/>
    </location>
</feature>
<keyword evidence="10" id="KW-1185">Reference proteome</keyword>
<dbReference type="EMBL" id="VCGU01000005">
    <property type="protein sequence ID" value="TRY74893.1"/>
    <property type="molecule type" value="Genomic_DNA"/>
</dbReference>
<evidence type="ECO:0000256" key="1">
    <source>
        <dbReference type="ARBA" id="ARBA00004141"/>
    </source>
</evidence>
<evidence type="ECO:0000256" key="6">
    <source>
        <dbReference type="ARBA" id="ARBA00040778"/>
    </source>
</evidence>
<evidence type="ECO:0000256" key="3">
    <source>
        <dbReference type="ARBA" id="ARBA00022692"/>
    </source>
</evidence>
<protein>
    <recommendedName>
        <fullName evidence="6">Complex I assembly factor TIMMDC1, mitochondrial</fullName>
    </recommendedName>
    <alternativeName>
        <fullName evidence="7">Translocase of inner mitochondrial membrane domain-containing protein 1</fullName>
    </alternativeName>
</protein>
<name>A0A553PB33_TIGCA</name>
<gene>
    <name evidence="9" type="ORF">TCAL_04518</name>
</gene>
<comment type="caution">
    <text evidence="9">The sequence shown here is derived from an EMBL/GenBank/DDBJ whole genome shotgun (WGS) entry which is preliminary data.</text>
</comment>